<protein>
    <submittedName>
        <fullName evidence="1">Uncharacterized protein</fullName>
    </submittedName>
</protein>
<accession>A0A8S1YR62</accession>
<name>A0A8S1YR62_PAROT</name>
<sequence>MNKAKVSRFSQLDFIDSNICYFSLINQALLQNQETPNIVCSFDNIRYNFNLSMDVKDSKNTIMKNQPSAQNIFNQIEHPNNNWLFWVFINIIGIQLWSKYKNERAKRAMLYTKQIVKDGQIVTIDQVKDLNIIHQIVIILDIANQEQMSKLISHIEFKKTLEQFKTQQINLVAIFHLSHDIQEEYYIYFIKNIPISTIFSVTIIRKVMIRFVKHIQKSNLYQNIYQIFCIKKYPLNFPRIECLKLKNLNKCLATFLFLNIQFSQLNNRVQTCQNFYNSKTINNNFNKKESIISNQYVRYKKTKILFALIVEKELLNRFAMKIQFLMINHKLFGQAMLIVIIIEGYYKLFIIQEILGEQYNWIIIVSKQFDQDFKEDINQLKKIIFINIKLEYQIFIKNYEGFTCCLKDQFELDSIKFTRVEHCPNSMEQDQIYLMEDLYLVLEIQDHEKDLLNSHKMLMFQFMNPLLHMIYRRMQFKICTLQILRLLKYACLLMQKLLHQLIILRDIQDRQKLIKRFQTMRELYFVETILEDIQMSIDYLIIQK</sequence>
<proteinExistence type="predicted"/>
<dbReference type="OrthoDB" id="527344at2759"/>
<dbReference type="EMBL" id="CAJJDP010000199">
    <property type="protein sequence ID" value="CAD8214932.1"/>
    <property type="molecule type" value="Genomic_DNA"/>
</dbReference>
<comment type="caution">
    <text evidence="1">The sequence shown here is derived from an EMBL/GenBank/DDBJ whole genome shotgun (WGS) entry which is preliminary data.</text>
</comment>
<organism evidence="1 2">
    <name type="scientific">Paramecium octaurelia</name>
    <dbReference type="NCBI Taxonomy" id="43137"/>
    <lineage>
        <taxon>Eukaryota</taxon>
        <taxon>Sar</taxon>
        <taxon>Alveolata</taxon>
        <taxon>Ciliophora</taxon>
        <taxon>Intramacronucleata</taxon>
        <taxon>Oligohymenophorea</taxon>
        <taxon>Peniculida</taxon>
        <taxon>Parameciidae</taxon>
        <taxon>Paramecium</taxon>
    </lineage>
</organism>
<dbReference type="AlphaFoldDB" id="A0A8S1YR62"/>
<reference evidence="1" key="1">
    <citation type="submission" date="2021-01" db="EMBL/GenBank/DDBJ databases">
        <authorList>
            <consortium name="Genoscope - CEA"/>
            <person name="William W."/>
        </authorList>
    </citation>
    <scope>NUCLEOTIDE SEQUENCE</scope>
</reference>
<evidence type="ECO:0000313" key="1">
    <source>
        <dbReference type="EMBL" id="CAD8214932.1"/>
    </source>
</evidence>
<dbReference type="Proteomes" id="UP000683925">
    <property type="component" value="Unassembled WGS sequence"/>
</dbReference>
<keyword evidence="2" id="KW-1185">Reference proteome</keyword>
<gene>
    <name evidence="1" type="ORF">POCTA_138.1.T1950008</name>
</gene>
<evidence type="ECO:0000313" key="2">
    <source>
        <dbReference type="Proteomes" id="UP000683925"/>
    </source>
</evidence>